<evidence type="ECO:0008006" key="6">
    <source>
        <dbReference type="Google" id="ProtNLM"/>
    </source>
</evidence>
<dbReference type="InterPro" id="IPR058594">
    <property type="entry name" value="PB1-like_dom_pln"/>
</dbReference>
<evidence type="ECO:0000256" key="1">
    <source>
        <dbReference type="SAM" id="MobiDB-lite"/>
    </source>
</evidence>
<reference evidence="4" key="1">
    <citation type="submission" date="2022-07" db="EMBL/GenBank/DDBJ databases">
        <authorList>
            <person name="Macas J."/>
            <person name="Novak P."/>
            <person name="Neumann P."/>
        </authorList>
    </citation>
    <scope>NUCLEOTIDE SEQUENCE</scope>
</reference>
<evidence type="ECO:0000259" key="2">
    <source>
        <dbReference type="Pfam" id="PF03108"/>
    </source>
</evidence>
<comment type="caution">
    <text evidence="4">The sequence shown here is derived from an EMBL/GenBank/DDBJ whole genome shotgun (WGS) entry which is preliminary data.</text>
</comment>
<feature type="domain" description="Transposase MuDR plant" evidence="2">
    <location>
        <begin position="243"/>
        <end position="291"/>
    </location>
</feature>
<evidence type="ECO:0000259" key="3">
    <source>
        <dbReference type="Pfam" id="PF26130"/>
    </source>
</evidence>
<evidence type="ECO:0000313" key="5">
    <source>
        <dbReference type="Proteomes" id="UP001152523"/>
    </source>
</evidence>
<dbReference type="EMBL" id="CAMAPF010001001">
    <property type="protein sequence ID" value="CAH9137599.1"/>
    <property type="molecule type" value="Genomic_DNA"/>
</dbReference>
<dbReference type="Pfam" id="PF26130">
    <property type="entry name" value="PB1-like"/>
    <property type="match status" value="1"/>
</dbReference>
<accession>A0AAV0FQY1</accession>
<name>A0AAV0FQY1_9ASTE</name>
<feature type="region of interest" description="Disordered" evidence="1">
    <location>
        <begin position="124"/>
        <end position="162"/>
    </location>
</feature>
<dbReference type="InterPro" id="IPR004332">
    <property type="entry name" value="Transposase_MuDR"/>
</dbReference>
<dbReference type="Pfam" id="PF03108">
    <property type="entry name" value="DBD_Tnp_Mut"/>
    <property type="match status" value="1"/>
</dbReference>
<dbReference type="AlphaFoldDB" id="A0AAV0FQY1"/>
<evidence type="ECO:0000313" key="4">
    <source>
        <dbReference type="EMBL" id="CAH9137599.1"/>
    </source>
</evidence>
<keyword evidence="5" id="KW-1185">Reference proteome</keyword>
<protein>
    <recommendedName>
        <fullName evidence="6">Transposase MuDR plant domain-containing protein</fullName>
    </recommendedName>
</protein>
<feature type="compositionally biased region" description="Acidic residues" evidence="1">
    <location>
        <begin position="152"/>
        <end position="162"/>
    </location>
</feature>
<feature type="compositionally biased region" description="Acidic residues" evidence="1">
    <location>
        <begin position="125"/>
        <end position="143"/>
    </location>
</feature>
<feature type="region of interest" description="Disordered" evidence="1">
    <location>
        <begin position="175"/>
        <end position="236"/>
    </location>
</feature>
<dbReference type="Proteomes" id="UP001152523">
    <property type="component" value="Unassembled WGS sequence"/>
</dbReference>
<proteinExistence type="predicted"/>
<organism evidence="4 5">
    <name type="scientific">Cuscuta epithymum</name>
    <dbReference type="NCBI Taxonomy" id="186058"/>
    <lineage>
        <taxon>Eukaryota</taxon>
        <taxon>Viridiplantae</taxon>
        <taxon>Streptophyta</taxon>
        <taxon>Embryophyta</taxon>
        <taxon>Tracheophyta</taxon>
        <taxon>Spermatophyta</taxon>
        <taxon>Magnoliopsida</taxon>
        <taxon>eudicotyledons</taxon>
        <taxon>Gunneridae</taxon>
        <taxon>Pentapetalae</taxon>
        <taxon>asterids</taxon>
        <taxon>lamiids</taxon>
        <taxon>Solanales</taxon>
        <taxon>Convolvulaceae</taxon>
        <taxon>Cuscuteae</taxon>
        <taxon>Cuscuta</taxon>
        <taxon>Cuscuta subgen. Cuscuta</taxon>
    </lineage>
</organism>
<sequence>MFETMELLVHHGGSFNCNSKKMYVGGVLETVPSDPDVISYPHLKKFLEGHSNAAIKGIFFKKPNANMESLQELCDDHTALKLIELARSCGQCEIFVDHAQDELHTQTNVMEAETEIHDEHAEENLINDDTDVGSDAAGDETDVEGEHHSDGSEEDNADDEEDGLLNVEVLTNTTIPMTHNDPEMENIPSPEHGVENESEDDTAEYDSSNPPSLHSEGEDDAQSKRLGYGNGSYNPESDPPHFKVGMLFEDGKQFKNAMIRYAVYHKRDIVFVKNEPLRVRLKCASNCPFAFTGSWEAHYKCFQLKVWNSEHLCNLK</sequence>
<gene>
    <name evidence="4" type="ORF">CEPIT_LOCUS36151</name>
</gene>
<feature type="domain" description="PB1-like" evidence="3">
    <location>
        <begin position="1"/>
        <end position="96"/>
    </location>
</feature>